<feature type="transmembrane region" description="Helical" evidence="2">
    <location>
        <begin position="369"/>
        <end position="392"/>
    </location>
</feature>
<evidence type="ECO:0000313" key="6">
    <source>
        <dbReference type="Proteomes" id="UP000239290"/>
    </source>
</evidence>
<dbReference type="EMBL" id="PUIO01000089">
    <property type="protein sequence ID" value="PQP14388.1"/>
    <property type="molecule type" value="Genomic_DNA"/>
</dbReference>
<dbReference type="SUPFAM" id="SSF160935">
    <property type="entry name" value="VPA0735-like"/>
    <property type="match status" value="1"/>
</dbReference>
<dbReference type="Pfam" id="PF06742">
    <property type="entry name" value="DUF1214"/>
    <property type="match status" value="1"/>
</dbReference>
<dbReference type="Proteomes" id="UP000239290">
    <property type="component" value="Unassembled WGS sequence"/>
</dbReference>
<feature type="domain" description="DUF1254" evidence="4">
    <location>
        <begin position="80"/>
        <end position="202"/>
    </location>
</feature>
<evidence type="ECO:0000256" key="1">
    <source>
        <dbReference type="SAM" id="MobiDB-lite"/>
    </source>
</evidence>
<gene>
    <name evidence="5" type="ORF">C5613_40920</name>
</gene>
<evidence type="ECO:0000259" key="3">
    <source>
        <dbReference type="Pfam" id="PF06742"/>
    </source>
</evidence>
<dbReference type="AlphaFoldDB" id="A0A2S8IHX8"/>
<dbReference type="InterPro" id="IPR010679">
    <property type="entry name" value="DUF1254"/>
</dbReference>
<comment type="caution">
    <text evidence="5">The sequence shown here is derived from an EMBL/GenBank/DDBJ whole genome shotgun (WGS) entry which is preliminary data.</text>
</comment>
<dbReference type="Gene3D" id="1.10.3360.10">
    <property type="entry name" value="VPA0735-like domain"/>
    <property type="match status" value="1"/>
</dbReference>
<dbReference type="Gene3D" id="2.60.120.600">
    <property type="entry name" value="Domain of unknown function DUF1214, C-terminal domain"/>
    <property type="match status" value="1"/>
</dbReference>
<evidence type="ECO:0000259" key="4">
    <source>
        <dbReference type="Pfam" id="PF06863"/>
    </source>
</evidence>
<dbReference type="Pfam" id="PF06863">
    <property type="entry name" value="DUF1254"/>
    <property type="match status" value="1"/>
</dbReference>
<accession>A0A2S8IHX8</accession>
<dbReference type="InterPro" id="IPR010621">
    <property type="entry name" value="DUF1214"/>
</dbReference>
<name>A0A2S8IHX8_RHOOP</name>
<reference evidence="6" key="1">
    <citation type="submission" date="2018-02" db="EMBL/GenBank/DDBJ databases">
        <title>Draft genome sequencing of Rhodococcus opacus KU647198.</title>
        <authorList>
            <person name="Zheng B.-X."/>
        </authorList>
    </citation>
    <scope>NUCLEOTIDE SEQUENCE [LARGE SCALE GENOMIC DNA]</scope>
    <source>
        <strain evidence="6">04-OD7</strain>
    </source>
</reference>
<keyword evidence="2" id="KW-0812">Transmembrane</keyword>
<dbReference type="InterPro" id="IPR037050">
    <property type="entry name" value="DUF1254_sf"/>
</dbReference>
<evidence type="ECO:0000256" key="2">
    <source>
        <dbReference type="SAM" id="Phobius"/>
    </source>
</evidence>
<keyword evidence="2" id="KW-1133">Transmembrane helix</keyword>
<dbReference type="PANTHER" id="PTHR36509">
    <property type="entry name" value="BLL3101 PROTEIN"/>
    <property type="match status" value="1"/>
</dbReference>
<keyword evidence="2" id="KW-0472">Membrane</keyword>
<proteinExistence type="predicted"/>
<feature type="domain" description="DUF1214" evidence="3">
    <location>
        <begin position="388"/>
        <end position="498"/>
    </location>
</feature>
<sequence>MSVDRKTLESISAPDRMHTRLNALEFTDGAPSRDTVEKAYDHLDFLHGVNVFLNAFPGASTWALRQGFLDAGAEDNSVLLFSELLDSQSLFLTANADTIYFWAVLDLSDGPMVVETPPMALGVFDDMWFHWISDFGLPGPDRGEGGRFLLVPPDYDGPLPDSGFHLGHSRTNRVMMIGRSFMQDSDPKPTVAVIKDRLKLYPYTPGGYGTAVATLLEGKVPPGKSAAPPETRFVEASGKAFNTIPPSDFGFYETLNALVQDTPATATDPETLGQLAAIGIVKGEKFDPDERMRKILEEAAAVGHATSRSLMFDAREAEGHVFYPGSAWTNMLFPGGYTFETPPPLVTEEGIKPFPPGGAKKLHLRTMFFYGYTAITPAMCMLLTGIGSQYLVAFKDSENVYYDGAKTYTMSLPPDIPAARFWSLTLYDNQTRSMLQTPQRFPRAGSQSYPTPAADADADGSTTIHIGPEKPEGVGEGNWIQTDPGKGFFIILRLYSPLQSFFDKTWRPGEIQRVQ</sequence>
<organism evidence="5 6">
    <name type="scientific">Rhodococcus opacus</name>
    <name type="common">Nocardia opaca</name>
    <dbReference type="NCBI Taxonomy" id="37919"/>
    <lineage>
        <taxon>Bacteria</taxon>
        <taxon>Bacillati</taxon>
        <taxon>Actinomycetota</taxon>
        <taxon>Actinomycetes</taxon>
        <taxon>Mycobacteriales</taxon>
        <taxon>Nocardiaceae</taxon>
        <taxon>Rhodococcus</taxon>
    </lineage>
</organism>
<dbReference type="Gene3D" id="2.60.40.1610">
    <property type="entry name" value="Domain of unknown function DUF1254"/>
    <property type="match status" value="1"/>
</dbReference>
<feature type="compositionally biased region" description="Polar residues" evidence="1">
    <location>
        <begin position="439"/>
        <end position="450"/>
    </location>
</feature>
<dbReference type="RefSeq" id="WP_105423471.1">
    <property type="nucleotide sequence ID" value="NZ_PUIO01000089.1"/>
</dbReference>
<evidence type="ECO:0000313" key="5">
    <source>
        <dbReference type="EMBL" id="PQP14388.1"/>
    </source>
</evidence>
<feature type="region of interest" description="Disordered" evidence="1">
    <location>
        <begin position="439"/>
        <end position="458"/>
    </location>
</feature>
<dbReference type="InterPro" id="IPR037049">
    <property type="entry name" value="DUF1214_C_sf"/>
</dbReference>
<dbReference type="PANTHER" id="PTHR36509:SF3">
    <property type="entry name" value="SIGNAL PEPTIDE PROTEIN"/>
    <property type="match status" value="1"/>
</dbReference>
<protein>
    <submittedName>
        <fullName evidence="5">DUF1254 domain-containing protein</fullName>
    </submittedName>
</protein>